<evidence type="ECO:0000256" key="4">
    <source>
        <dbReference type="ARBA" id="ARBA00023172"/>
    </source>
</evidence>
<dbReference type="Pfam" id="PF00589">
    <property type="entry name" value="Phage_integrase"/>
    <property type="match status" value="1"/>
</dbReference>
<proteinExistence type="inferred from homology"/>
<sequence length="273" mass="31441">MLMQNVLDKVDRLMRLRNYSPQTRKAYLFYIKEYIAFSENKGSSESQLIVEDFLLSKHERRQSPQTINLALNALKFLYREVLGERKKINLRFSKRNKKLPIVLSREEVRKVIEAVENHKYRLMIALAYACGLRVSEVVRLKAGDLDLDELMLHIKGAKGKKDRISILPHKLLNDLRNLIAGKSSNDLLFPSNRGRELSTTSVQKMFRKALAKTGIKKEATFHSLRHSFATHLLENGTDVRYVQALLGHSNIRTTQIYTQVTNPGLKNIKSPLI</sequence>
<dbReference type="PROSITE" id="PS51900">
    <property type="entry name" value="CB"/>
    <property type="match status" value="1"/>
</dbReference>
<dbReference type="PANTHER" id="PTHR30349:SF64">
    <property type="entry name" value="PROPHAGE INTEGRASE INTD-RELATED"/>
    <property type="match status" value="1"/>
</dbReference>
<dbReference type="InterPro" id="IPR002104">
    <property type="entry name" value="Integrase_catalytic"/>
</dbReference>
<dbReference type="PANTHER" id="PTHR30349">
    <property type="entry name" value="PHAGE INTEGRASE-RELATED"/>
    <property type="match status" value="1"/>
</dbReference>
<name>A0A2H0URL5_9BACT</name>
<dbReference type="GO" id="GO:0003677">
    <property type="term" value="F:DNA binding"/>
    <property type="evidence" value="ECO:0007669"/>
    <property type="project" value="UniProtKB-UniRule"/>
</dbReference>
<dbReference type="AlphaFoldDB" id="A0A2H0URL5"/>
<evidence type="ECO:0000256" key="5">
    <source>
        <dbReference type="PROSITE-ProRule" id="PRU01248"/>
    </source>
</evidence>
<feature type="domain" description="Tyr recombinase" evidence="6">
    <location>
        <begin position="98"/>
        <end position="270"/>
    </location>
</feature>
<dbReference type="Proteomes" id="UP000229615">
    <property type="component" value="Unassembled WGS sequence"/>
</dbReference>
<dbReference type="EMBL" id="PFBB01000033">
    <property type="protein sequence ID" value="PIR88316.1"/>
    <property type="molecule type" value="Genomic_DNA"/>
</dbReference>
<accession>A0A2H0URL5</accession>
<evidence type="ECO:0000259" key="7">
    <source>
        <dbReference type="PROSITE" id="PS51900"/>
    </source>
</evidence>
<keyword evidence="4" id="KW-0233">DNA recombination</keyword>
<dbReference type="InterPro" id="IPR010998">
    <property type="entry name" value="Integrase_recombinase_N"/>
</dbReference>
<comment type="similarity">
    <text evidence="1">Belongs to the 'phage' integrase family.</text>
</comment>
<evidence type="ECO:0000256" key="1">
    <source>
        <dbReference type="ARBA" id="ARBA00008857"/>
    </source>
</evidence>
<evidence type="ECO:0000256" key="3">
    <source>
        <dbReference type="ARBA" id="ARBA00023125"/>
    </source>
</evidence>
<dbReference type="InterPro" id="IPR044068">
    <property type="entry name" value="CB"/>
</dbReference>
<protein>
    <submittedName>
        <fullName evidence="8">Integrase</fullName>
    </submittedName>
</protein>
<evidence type="ECO:0000313" key="8">
    <source>
        <dbReference type="EMBL" id="PIR88316.1"/>
    </source>
</evidence>
<dbReference type="PROSITE" id="PS51898">
    <property type="entry name" value="TYR_RECOMBINASE"/>
    <property type="match status" value="1"/>
</dbReference>
<dbReference type="GO" id="GO:0015074">
    <property type="term" value="P:DNA integration"/>
    <property type="evidence" value="ECO:0007669"/>
    <property type="project" value="UniProtKB-KW"/>
</dbReference>
<dbReference type="GO" id="GO:0006310">
    <property type="term" value="P:DNA recombination"/>
    <property type="evidence" value="ECO:0007669"/>
    <property type="project" value="UniProtKB-KW"/>
</dbReference>
<evidence type="ECO:0000259" key="6">
    <source>
        <dbReference type="PROSITE" id="PS51898"/>
    </source>
</evidence>
<keyword evidence="2" id="KW-0229">DNA integration</keyword>
<evidence type="ECO:0000256" key="2">
    <source>
        <dbReference type="ARBA" id="ARBA00022908"/>
    </source>
</evidence>
<feature type="domain" description="Core-binding (CB)" evidence="7">
    <location>
        <begin position="1"/>
        <end position="82"/>
    </location>
</feature>
<dbReference type="SUPFAM" id="SSF56349">
    <property type="entry name" value="DNA breaking-rejoining enzymes"/>
    <property type="match status" value="1"/>
</dbReference>
<dbReference type="InterPro" id="IPR013762">
    <property type="entry name" value="Integrase-like_cat_sf"/>
</dbReference>
<reference evidence="9" key="1">
    <citation type="submission" date="2017-09" db="EMBL/GenBank/DDBJ databases">
        <title>Depth-based differentiation of microbial function through sediment-hosted aquifers and enrichment of novel symbionts in the deep terrestrial subsurface.</title>
        <authorList>
            <person name="Probst A.J."/>
            <person name="Ladd B."/>
            <person name="Jarett J.K."/>
            <person name="Geller-Mcgrath D.E."/>
            <person name="Sieber C.M.K."/>
            <person name="Emerson J.B."/>
            <person name="Anantharaman K."/>
            <person name="Thomas B.C."/>
            <person name="Malmstrom R."/>
            <person name="Stieglmeier M."/>
            <person name="Klingl A."/>
            <person name="Woyke T."/>
            <person name="Ryan C.M."/>
            <person name="Banfield J.F."/>
        </authorList>
    </citation>
    <scope>NUCLEOTIDE SEQUENCE [LARGE SCALE GENOMIC DNA]</scope>
</reference>
<dbReference type="InterPro" id="IPR011010">
    <property type="entry name" value="DNA_brk_join_enz"/>
</dbReference>
<gene>
    <name evidence="8" type="ORF">COU09_02915</name>
</gene>
<dbReference type="Pfam" id="PF13495">
    <property type="entry name" value="Phage_int_SAM_4"/>
    <property type="match status" value="1"/>
</dbReference>
<evidence type="ECO:0000313" key="9">
    <source>
        <dbReference type="Proteomes" id="UP000229615"/>
    </source>
</evidence>
<organism evidence="8 9">
    <name type="scientific">Candidatus Harrisonbacteria bacterium CG10_big_fil_rev_8_21_14_0_10_44_23</name>
    <dbReference type="NCBI Taxonomy" id="1974585"/>
    <lineage>
        <taxon>Bacteria</taxon>
        <taxon>Candidatus Harrisoniibacteriota</taxon>
    </lineage>
</organism>
<dbReference type="Gene3D" id="1.10.150.130">
    <property type="match status" value="1"/>
</dbReference>
<comment type="caution">
    <text evidence="8">The sequence shown here is derived from an EMBL/GenBank/DDBJ whole genome shotgun (WGS) entry which is preliminary data.</text>
</comment>
<keyword evidence="3 5" id="KW-0238">DNA-binding</keyword>
<dbReference type="InterPro" id="IPR004107">
    <property type="entry name" value="Integrase_SAM-like_N"/>
</dbReference>
<dbReference type="InterPro" id="IPR050090">
    <property type="entry name" value="Tyrosine_recombinase_XerCD"/>
</dbReference>
<dbReference type="Gene3D" id="1.10.443.10">
    <property type="entry name" value="Intergrase catalytic core"/>
    <property type="match status" value="1"/>
</dbReference>